<dbReference type="CDD" id="cd00156">
    <property type="entry name" value="REC"/>
    <property type="match status" value="1"/>
</dbReference>
<dbReference type="InterPro" id="IPR001789">
    <property type="entry name" value="Sig_transdc_resp-reg_receiver"/>
</dbReference>
<dbReference type="InterPro" id="IPR052340">
    <property type="entry name" value="RNase_Y/CdgJ"/>
</dbReference>
<keyword evidence="5" id="KW-1185">Reference proteome</keyword>
<dbReference type="Gene3D" id="1.10.3210.10">
    <property type="entry name" value="Hypothetical protein af1432"/>
    <property type="match status" value="1"/>
</dbReference>
<protein>
    <submittedName>
        <fullName evidence="4">HD-like signal output (HDOD) domain, no enzymatic activity</fullName>
    </submittedName>
</protein>
<evidence type="ECO:0000256" key="1">
    <source>
        <dbReference type="PROSITE-ProRule" id="PRU00169"/>
    </source>
</evidence>
<dbReference type="STRING" id="1007099.SAMN05216287_0720"/>
<dbReference type="InterPro" id="IPR011006">
    <property type="entry name" value="CheY-like_superfamily"/>
</dbReference>
<dbReference type="Gene3D" id="3.40.50.2300">
    <property type="match status" value="1"/>
</dbReference>
<dbReference type="OrthoDB" id="2085719at2"/>
<name>A0A1H2SPQ6_9PSED</name>
<dbReference type="InterPro" id="IPR013976">
    <property type="entry name" value="HDOD"/>
</dbReference>
<dbReference type="SUPFAM" id="SSF52172">
    <property type="entry name" value="CheY-like"/>
    <property type="match status" value="1"/>
</dbReference>
<evidence type="ECO:0000259" key="3">
    <source>
        <dbReference type="PROSITE" id="PS51833"/>
    </source>
</evidence>
<dbReference type="PROSITE" id="PS51833">
    <property type="entry name" value="HDOD"/>
    <property type="match status" value="1"/>
</dbReference>
<reference evidence="5" key="1">
    <citation type="submission" date="2016-10" db="EMBL/GenBank/DDBJ databases">
        <authorList>
            <person name="Varghese N."/>
            <person name="Submissions S."/>
        </authorList>
    </citation>
    <scope>NUCLEOTIDE SEQUENCE [LARGE SCALE GENOMIC DNA]</scope>
    <source>
        <strain evidence="5">NRRL B-59562</strain>
    </source>
</reference>
<evidence type="ECO:0000259" key="2">
    <source>
        <dbReference type="PROSITE" id="PS50110"/>
    </source>
</evidence>
<comment type="caution">
    <text evidence="1">Lacks conserved residue(s) required for the propagation of feature annotation.</text>
</comment>
<dbReference type="EMBL" id="FNNU01000001">
    <property type="protein sequence ID" value="SDW33568.1"/>
    <property type="molecule type" value="Genomic_DNA"/>
</dbReference>
<dbReference type="AlphaFoldDB" id="A0A1H2SPQ6"/>
<dbReference type="Proteomes" id="UP000243778">
    <property type="component" value="Unassembled WGS sequence"/>
</dbReference>
<evidence type="ECO:0000313" key="4">
    <source>
        <dbReference type="EMBL" id="SDW33568.1"/>
    </source>
</evidence>
<feature type="domain" description="Response regulatory" evidence="2">
    <location>
        <begin position="9"/>
        <end position="127"/>
    </location>
</feature>
<accession>A0A1H2SPQ6</accession>
<sequence length="403" mass="43916">MSDKRPPPTVLIAEDDRWTADLLVQLVRSARCDANIQRFEDGQQVLELCQRRPPSLVIASSQLRGLDGLELLRQLRRDRSRPLLPFFLIGANADTASVRAALPLHPTAYLTKPFEAEKLLRRLQQVLIAPGEEVVYTPPAAPPGMTLDAFLADQRENAEGAPLLDGVREALQRLNSRDCALGELEALFGKDPHLTAQLIAVANSAQRARGGNCQTLGQALPRVGVVHALNLALGVALQRSANLADETLAGLARHFWEYSQRTADYAHWLAERLKVDAELCYTAGLLHRLGDLAVLRSLQDWRNAAGALDELSIDSSLQRHSAGFGGAMRTRWRLPLDLRQLIGATYQLGSGVYSREALIMNLAAQLAAQTPGDPPQALAETKAARMLGLDKGTLARLPVAQAS</sequence>
<feature type="domain" description="HDOD" evidence="3">
    <location>
        <begin position="160"/>
        <end position="348"/>
    </location>
</feature>
<dbReference type="RefSeq" id="WP_090224667.1">
    <property type="nucleotide sequence ID" value="NZ_FNNU01000001.1"/>
</dbReference>
<dbReference type="PANTHER" id="PTHR33525">
    <property type="match status" value="1"/>
</dbReference>
<proteinExistence type="predicted"/>
<evidence type="ECO:0000313" key="5">
    <source>
        <dbReference type="Proteomes" id="UP000243778"/>
    </source>
</evidence>
<dbReference type="Pfam" id="PF00072">
    <property type="entry name" value="Response_reg"/>
    <property type="match status" value="1"/>
</dbReference>
<dbReference type="SUPFAM" id="SSF109604">
    <property type="entry name" value="HD-domain/PDEase-like"/>
    <property type="match status" value="1"/>
</dbReference>
<gene>
    <name evidence="4" type="ORF">SAMN05216287_0720</name>
</gene>
<dbReference type="GO" id="GO:0000160">
    <property type="term" value="P:phosphorelay signal transduction system"/>
    <property type="evidence" value="ECO:0007669"/>
    <property type="project" value="InterPro"/>
</dbReference>
<organism evidence="4 5">
    <name type="scientific">Pseudomonas kuykendallii</name>
    <dbReference type="NCBI Taxonomy" id="1007099"/>
    <lineage>
        <taxon>Bacteria</taxon>
        <taxon>Pseudomonadati</taxon>
        <taxon>Pseudomonadota</taxon>
        <taxon>Gammaproteobacteria</taxon>
        <taxon>Pseudomonadales</taxon>
        <taxon>Pseudomonadaceae</taxon>
        <taxon>Pseudomonas</taxon>
    </lineage>
</organism>
<dbReference type="PANTHER" id="PTHR33525:SF6">
    <property type="entry name" value="HDOD DOMAIN-CONTAINING PROTEIN"/>
    <property type="match status" value="1"/>
</dbReference>
<dbReference type="Pfam" id="PF08668">
    <property type="entry name" value="HDOD"/>
    <property type="match status" value="1"/>
</dbReference>
<dbReference type="PROSITE" id="PS50110">
    <property type="entry name" value="RESPONSE_REGULATORY"/>
    <property type="match status" value="1"/>
</dbReference>
<dbReference type="SMART" id="SM00448">
    <property type="entry name" value="REC"/>
    <property type="match status" value="1"/>
</dbReference>